<keyword evidence="2" id="KW-0808">Transferase</keyword>
<evidence type="ECO:0000256" key="2">
    <source>
        <dbReference type="ARBA" id="ARBA00022679"/>
    </source>
</evidence>
<dbReference type="PANTHER" id="PTHR11927:SF9">
    <property type="entry name" value="L-FUCOSYLTRANSFERASE"/>
    <property type="match status" value="1"/>
</dbReference>
<dbReference type="Proteomes" id="UP001211711">
    <property type="component" value="Unassembled WGS sequence"/>
</dbReference>
<dbReference type="InterPro" id="IPR002516">
    <property type="entry name" value="Glyco_trans_11"/>
</dbReference>
<proteinExistence type="predicted"/>
<evidence type="ECO:0000313" key="3">
    <source>
        <dbReference type="EMBL" id="MDB9443703.1"/>
    </source>
</evidence>
<accession>A0ABT4ZWA2</accession>
<keyword evidence="1" id="KW-0328">Glycosyltransferase</keyword>
<dbReference type="Pfam" id="PF01531">
    <property type="entry name" value="Glyco_transf_11"/>
    <property type="match status" value="1"/>
</dbReference>
<evidence type="ECO:0000256" key="1">
    <source>
        <dbReference type="ARBA" id="ARBA00022676"/>
    </source>
</evidence>
<dbReference type="EMBL" id="JAQMTI010000259">
    <property type="protein sequence ID" value="MDB9443703.1"/>
    <property type="molecule type" value="Genomic_DNA"/>
</dbReference>
<gene>
    <name evidence="3" type="ORF">PN497_20455</name>
</gene>
<keyword evidence="4" id="KW-1185">Reference proteome</keyword>
<protein>
    <submittedName>
        <fullName evidence="3">Alpha-1,2-fucosyltransferase</fullName>
    </submittedName>
</protein>
<dbReference type="PANTHER" id="PTHR11927">
    <property type="entry name" value="GALACTOSIDE 2-L-FUCOSYLTRANSFERASE"/>
    <property type="match status" value="1"/>
</dbReference>
<sequence length="300" mass="34934">MNHTKTVCIRLDGRLGNQLFQLALALNISHNFPVEIFLDDYSSIRQGFERYLFKELSVFNYFQYCSSLRSFVNRIQHNSTLRKFYKSNNLFVEAENGNYQLDLSQLYKSYTGYFQSPRFFPERDVIIKAFSLRSEFICEPLAKLLNLAKATECLAVSIRRGDFLENSHLGICANEYYLNAIDFVRSRKVVDCIFVFSDDIGYCRQILASLDCQVIYVEGYTPAKSLYLMSQCKHFVIANSTFSWWGAWLSEYREKLVVRPDPWNDKEPVLSDFLPSDWIALPKHPLLITHNGIEISSQAY</sequence>
<organism evidence="3 4">
    <name type="scientific">Sphaerospermopsis kisseleviana CS-549</name>
    <dbReference type="NCBI Taxonomy" id="3021783"/>
    <lineage>
        <taxon>Bacteria</taxon>
        <taxon>Bacillati</taxon>
        <taxon>Cyanobacteriota</taxon>
        <taxon>Cyanophyceae</taxon>
        <taxon>Nostocales</taxon>
        <taxon>Aphanizomenonaceae</taxon>
        <taxon>Sphaerospermopsis</taxon>
        <taxon>Sphaerospermopsis kisseleviana</taxon>
    </lineage>
</organism>
<evidence type="ECO:0000313" key="4">
    <source>
        <dbReference type="Proteomes" id="UP001211711"/>
    </source>
</evidence>
<reference evidence="3 4" key="1">
    <citation type="submission" date="2023-01" db="EMBL/GenBank/DDBJ databases">
        <title>Genomes from the Australian National Cyanobacteria Reference Collection.</title>
        <authorList>
            <person name="Willis A."/>
            <person name="Lee E.M.F."/>
        </authorList>
    </citation>
    <scope>NUCLEOTIDE SEQUENCE [LARGE SCALE GENOMIC DNA]</scope>
    <source>
        <strain evidence="3 4">CS-549</strain>
    </source>
</reference>
<dbReference type="CDD" id="cd11301">
    <property type="entry name" value="Fut1_Fut2_like"/>
    <property type="match status" value="1"/>
</dbReference>
<dbReference type="RefSeq" id="WP_096572324.1">
    <property type="nucleotide sequence ID" value="NZ_JAQMTI010000259.1"/>
</dbReference>
<name>A0ABT4ZWA2_9CYAN</name>
<comment type="caution">
    <text evidence="3">The sequence shown here is derived from an EMBL/GenBank/DDBJ whole genome shotgun (WGS) entry which is preliminary data.</text>
</comment>